<reference evidence="3 4" key="1">
    <citation type="submission" date="2023-08" db="EMBL/GenBank/DDBJ databases">
        <title>Functional and genomic diversity of the sorghum phyllosphere microbiome.</title>
        <authorList>
            <person name="Shade A."/>
        </authorList>
    </citation>
    <scope>NUCLEOTIDE SEQUENCE [LARGE SCALE GENOMIC DNA]</scope>
    <source>
        <strain evidence="3 4">SORGH_AS_0445</strain>
    </source>
</reference>
<accession>A0ABU1HRZ3</accession>
<proteinExistence type="predicted"/>
<dbReference type="InterPro" id="IPR047057">
    <property type="entry name" value="MerR_fam"/>
</dbReference>
<dbReference type="EMBL" id="JAVIZQ010000001">
    <property type="protein sequence ID" value="MDR6142817.1"/>
    <property type="molecule type" value="Genomic_DNA"/>
</dbReference>
<dbReference type="GO" id="GO:0003677">
    <property type="term" value="F:DNA binding"/>
    <property type="evidence" value="ECO:0007669"/>
    <property type="project" value="UniProtKB-KW"/>
</dbReference>
<feature type="domain" description="HTH merR-type" evidence="2">
    <location>
        <begin position="41"/>
        <end position="110"/>
    </location>
</feature>
<keyword evidence="1 3" id="KW-0238">DNA-binding</keyword>
<dbReference type="PANTHER" id="PTHR30204">
    <property type="entry name" value="REDOX-CYCLING DRUG-SENSING TRANSCRIPTIONAL ACTIVATOR SOXR"/>
    <property type="match status" value="1"/>
</dbReference>
<dbReference type="CDD" id="cd00592">
    <property type="entry name" value="HTH_MerR-like"/>
    <property type="match status" value="1"/>
</dbReference>
<dbReference type="Gene3D" id="1.10.1660.10">
    <property type="match status" value="1"/>
</dbReference>
<evidence type="ECO:0000313" key="4">
    <source>
        <dbReference type="Proteomes" id="UP001249291"/>
    </source>
</evidence>
<evidence type="ECO:0000256" key="1">
    <source>
        <dbReference type="ARBA" id="ARBA00023125"/>
    </source>
</evidence>
<dbReference type="InterPro" id="IPR000551">
    <property type="entry name" value="MerR-type_HTH_dom"/>
</dbReference>
<dbReference type="Pfam" id="PF13411">
    <property type="entry name" value="MerR_1"/>
    <property type="match status" value="1"/>
</dbReference>
<evidence type="ECO:0000313" key="3">
    <source>
        <dbReference type="EMBL" id="MDR6142817.1"/>
    </source>
</evidence>
<name>A0ABU1HRZ3_9MICO</name>
<keyword evidence="4" id="KW-1185">Reference proteome</keyword>
<organism evidence="3 4">
    <name type="scientific">Microbacterium foliorum</name>
    <dbReference type="NCBI Taxonomy" id="104336"/>
    <lineage>
        <taxon>Bacteria</taxon>
        <taxon>Bacillati</taxon>
        <taxon>Actinomycetota</taxon>
        <taxon>Actinomycetes</taxon>
        <taxon>Micrococcales</taxon>
        <taxon>Microbacteriaceae</taxon>
        <taxon>Microbacterium</taxon>
    </lineage>
</organism>
<evidence type="ECO:0000259" key="2">
    <source>
        <dbReference type="PROSITE" id="PS50937"/>
    </source>
</evidence>
<dbReference type="PROSITE" id="PS50937">
    <property type="entry name" value="HTH_MERR_2"/>
    <property type="match status" value="1"/>
</dbReference>
<dbReference type="PANTHER" id="PTHR30204:SF93">
    <property type="entry name" value="HTH MERR-TYPE DOMAIN-CONTAINING PROTEIN"/>
    <property type="match status" value="1"/>
</dbReference>
<protein>
    <submittedName>
        <fullName evidence="3">DNA-binding transcriptional MerR regulator</fullName>
    </submittedName>
</protein>
<dbReference type="SUPFAM" id="SSF46955">
    <property type="entry name" value="Putative DNA-binding domain"/>
    <property type="match status" value="1"/>
</dbReference>
<comment type="caution">
    <text evidence="3">The sequence shown here is derived from an EMBL/GenBank/DDBJ whole genome shotgun (WGS) entry which is preliminary data.</text>
</comment>
<dbReference type="InterPro" id="IPR009061">
    <property type="entry name" value="DNA-bd_dom_put_sf"/>
</dbReference>
<sequence>MWRPQGFYYDMHSTEHGVAPGAAASQNESEDGRAGKGPFMAWSTREVADLAGTTVNTVRHYHQVGLLEQPSRSSNGYKSYEVSHLVQLLRIRRLRELGVPLDQIDRVSAGDDRARAALEDIDAELAVTIERLQQARVEIRTIIDGATTTDLPRGFENLTARLTETERSLMLIYSQVYDDEAMRDLRVMLESDPADVRADFDALPPDADEQTRIRMAERYAVGLAHDLTTYPWLQDPLAHHRGRPQMTWEAVAESVAALYNPAQLDVIARAHVIALATIAAG</sequence>
<dbReference type="SMART" id="SM00422">
    <property type="entry name" value="HTH_MERR"/>
    <property type="match status" value="1"/>
</dbReference>
<gene>
    <name evidence="3" type="ORF">QE375_002371</name>
</gene>
<dbReference type="Proteomes" id="UP001249291">
    <property type="component" value="Unassembled WGS sequence"/>
</dbReference>